<protein>
    <recommendedName>
        <fullName evidence="1">SecA DEAD-like N-terminal domain-containing protein</fullName>
    </recommendedName>
</protein>
<dbReference type="InterPro" id="IPR027417">
    <property type="entry name" value="P-loop_NTPase"/>
</dbReference>
<dbReference type="GO" id="GO:0016020">
    <property type="term" value="C:membrane"/>
    <property type="evidence" value="ECO:0007669"/>
    <property type="project" value="InterPro"/>
</dbReference>
<dbReference type="EMBL" id="WNHJ01000205">
    <property type="protein sequence ID" value="MTV64021.1"/>
    <property type="molecule type" value="Genomic_DNA"/>
</dbReference>
<comment type="caution">
    <text evidence="2">The sequence shown here is derived from an EMBL/GenBank/DDBJ whole genome shotgun (WGS) entry which is preliminary data.</text>
</comment>
<organism evidence="2 3">
    <name type="scientific">Streptococcus pneumoniae</name>
    <dbReference type="NCBI Taxonomy" id="1313"/>
    <lineage>
        <taxon>Bacteria</taxon>
        <taxon>Bacillati</taxon>
        <taxon>Bacillota</taxon>
        <taxon>Bacilli</taxon>
        <taxon>Lactobacillales</taxon>
        <taxon>Streptococcaceae</taxon>
        <taxon>Streptococcus</taxon>
    </lineage>
</organism>
<dbReference type="GO" id="GO:0005524">
    <property type="term" value="F:ATP binding"/>
    <property type="evidence" value="ECO:0007669"/>
    <property type="project" value="InterPro"/>
</dbReference>
<dbReference type="RefSeq" id="WP_155458628.1">
    <property type="nucleotide sequence ID" value="NZ_WNHJ01000205.1"/>
</dbReference>
<dbReference type="InterPro" id="IPR011115">
    <property type="entry name" value="SecA_DEAD"/>
</dbReference>
<dbReference type="Pfam" id="PF07517">
    <property type="entry name" value="SecA_DEAD"/>
    <property type="match status" value="1"/>
</dbReference>
<reference evidence="2 3" key="1">
    <citation type="submission" date="2019-11" db="EMBL/GenBank/DDBJ databases">
        <title>Growth characteristics of pneumococcus vary with the chemical composition of the capsule and with environmental conditions.</title>
        <authorList>
            <person name="Tothpal A."/>
            <person name="Desobry K."/>
            <person name="Joshi S."/>
            <person name="Wyllie A.L."/>
            <person name="Weinberger D.M."/>
        </authorList>
    </citation>
    <scope>NUCLEOTIDE SEQUENCE [LARGE SCALE GENOMIC DNA]</scope>
    <source>
        <strain evidence="3">pnumococcus22F</strain>
    </source>
</reference>
<feature type="domain" description="SecA DEAD-like N-terminal" evidence="1">
    <location>
        <begin position="2"/>
        <end position="45"/>
    </location>
</feature>
<proteinExistence type="predicted"/>
<dbReference type="GO" id="GO:0017038">
    <property type="term" value="P:protein import"/>
    <property type="evidence" value="ECO:0007669"/>
    <property type="project" value="InterPro"/>
</dbReference>
<accession>A0A6G2D5C4</accession>
<name>A0A6G2D5C4_STREE</name>
<evidence type="ECO:0000313" key="3">
    <source>
        <dbReference type="Proteomes" id="UP000474228"/>
    </source>
</evidence>
<gene>
    <name evidence="2" type="ORF">GM539_11755</name>
</gene>
<dbReference type="AlphaFoldDB" id="A0A6G2D5C4"/>
<dbReference type="Proteomes" id="UP000474228">
    <property type="component" value="Unassembled WGS sequence"/>
</dbReference>
<sequence>MWNKNRQLRKVKKILNQINRRKEEMALLTDEELAAKTQEFKRRLTAV</sequence>
<dbReference type="Gene3D" id="3.40.50.300">
    <property type="entry name" value="P-loop containing nucleotide triphosphate hydrolases"/>
    <property type="match status" value="1"/>
</dbReference>
<feature type="non-terminal residue" evidence="2">
    <location>
        <position position="47"/>
    </location>
</feature>
<evidence type="ECO:0000259" key="1">
    <source>
        <dbReference type="Pfam" id="PF07517"/>
    </source>
</evidence>
<evidence type="ECO:0000313" key="2">
    <source>
        <dbReference type="EMBL" id="MTV64021.1"/>
    </source>
</evidence>